<feature type="compositionally biased region" description="Polar residues" evidence="7">
    <location>
        <begin position="404"/>
        <end position="414"/>
    </location>
</feature>
<gene>
    <name evidence="9" type="ORF">jhhlp_006176</name>
</gene>
<accession>A0A2N3N5C4</accession>
<dbReference type="PIRSF" id="PIRSF015840">
    <property type="entry name" value="DUF284_TM_euk"/>
    <property type="match status" value="1"/>
</dbReference>
<dbReference type="Proteomes" id="UP000233524">
    <property type="component" value="Unassembled WGS sequence"/>
</dbReference>
<proteinExistence type="inferred from homology"/>
<dbReference type="PANTHER" id="PTHR10926:SF0">
    <property type="entry name" value="CDC50, ISOFORM A"/>
    <property type="match status" value="1"/>
</dbReference>
<evidence type="ECO:0000256" key="2">
    <source>
        <dbReference type="ARBA" id="ARBA00009457"/>
    </source>
</evidence>
<dbReference type="GO" id="GO:0045332">
    <property type="term" value="P:phospholipid translocation"/>
    <property type="evidence" value="ECO:0007669"/>
    <property type="project" value="UniProtKB-UniRule"/>
</dbReference>
<comment type="similarity">
    <text evidence="2 6">Belongs to the CDC50/LEM3 family.</text>
</comment>
<evidence type="ECO:0000256" key="3">
    <source>
        <dbReference type="ARBA" id="ARBA00022692"/>
    </source>
</evidence>
<evidence type="ECO:0000256" key="1">
    <source>
        <dbReference type="ARBA" id="ARBA00004141"/>
    </source>
</evidence>
<evidence type="ECO:0000313" key="10">
    <source>
        <dbReference type="Proteomes" id="UP000233524"/>
    </source>
</evidence>
<evidence type="ECO:0000256" key="7">
    <source>
        <dbReference type="SAM" id="MobiDB-lite"/>
    </source>
</evidence>
<keyword evidence="3 8" id="KW-0812">Transmembrane</keyword>
<keyword evidence="5 6" id="KW-0472">Membrane</keyword>
<dbReference type="FunCoup" id="A0A2N3N5C4">
    <property type="interactions" value="452"/>
</dbReference>
<dbReference type="InParanoid" id="A0A2N3N5C4"/>
<dbReference type="AlphaFoldDB" id="A0A2N3N5C4"/>
<reference evidence="9 10" key="1">
    <citation type="journal article" date="2017" name="G3 (Bethesda)">
        <title>First Draft Genome Sequence of the Pathogenic Fungus Lomentospora prolificans (Formerly Scedosporium prolificans).</title>
        <authorList>
            <person name="Luo R."/>
            <person name="Zimin A."/>
            <person name="Workman R."/>
            <person name="Fan Y."/>
            <person name="Pertea G."/>
            <person name="Grossman N."/>
            <person name="Wear M.P."/>
            <person name="Jia B."/>
            <person name="Miller H."/>
            <person name="Casadevall A."/>
            <person name="Timp W."/>
            <person name="Zhang S.X."/>
            <person name="Salzberg S.L."/>
        </authorList>
    </citation>
    <scope>NUCLEOTIDE SEQUENCE [LARGE SCALE GENOMIC DNA]</scope>
    <source>
        <strain evidence="9 10">JHH-5317</strain>
    </source>
</reference>
<dbReference type="InterPro" id="IPR005045">
    <property type="entry name" value="CDC50/LEM3_fam"/>
</dbReference>
<evidence type="ECO:0000256" key="6">
    <source>
        <dbReference type="PIRNR" id="PIRNR015840"/>
    </source>
</evidence>
<evidence type="ECO:0000313" key="9">
    <source>
        <dbReference type="EMBL" id="PKS07572.1"/>
    </source>
</evidence>
<evidence type="ECO:0000256" key="8">
    <source>
        <dbReference type="SAM" id="Phobius"/>
    </source>
</evidence>
<feature type="region of interest" description="Disordered" evidence="7">
    <location>
        <begin position="404"/>
        <end position="425"/>
    </location>
</feature>
<dbReference type="GO" id="GO:0005794">
    <property type="term" value="C:Golgi apparatus"/>
    <property type="evidence" value="ECO:0007669"/>
    <property type="project" value="TreeGrafter"/>
</dbReference>
<dbReference type="PANTHER" id="PTHR10926">
    <property type="entry name" value="CELL CYCLE CONTROL PROTEIN 50"/>
    <property type="match status" value="1"/>
</dbReference>
<keyword evidence="10" id="KW-1185">Reference proteome</keyword>
<comment type="caution">
    <text evidence="9">The sequence shown here is derived from an EMBL/GenBank/DDBJ whole genome shotgun (WGS) entry which is preliminary data.</text>
</comment>
<keyword evidence="4 8" id="KW-1133">Transmembrane helix</keyword>
<protein>
    <submittedName>
        <fullName evidence="9">Uncharacterized protein</fullName>
    </submittedName>
</protein>
<dbReference type="STRING" id="41688.A0A2N3N5C4"/>
<dbReference type="VEuPathDB" id="FungiDB:jhhlp_006176"/>
<dbReference type="GO" id="GO:0005783">
    <property type="term" value="C:endoplasmic reticulum"/>
    <property type="evidence" value="ECO:0007669"/>
    <property type="project" value="TreeGrafter"/>
</dbReference>
<sequence>MSETPPGAGQADSINEEIPGKQPDKKKSRRPANTAFRQQRLKAWQPILTPKTVLPLFFTIGIIFAPIGGLLLYASAQVQEIQIDYTNCRNDAPSVDRIEDQGTAMKPELITTAFKEKDAPVNAMWSQVKNVTVNYGRGQDVNVTQCVVQFTLPEDIGPPVLFYYRLSEFYQNHRRYVASFNEKQLKGDAVSKSDIDSSKCDPLRSDSNTSLPYYPCGLIANSLFNDTFTSPERLGGDEPVIYAMSNNTNIAWSSDRELYGETKYKPNEVMPPPNWRRLWPDGYTEEFPPPNLGDWEAFMVWMRTAGLPAFSKLYQRNDDEAMVAGTYRIVINDEFPTHIYKGTKSIVISTRTVMGGRNPFLGIAYVVVGGMCILLGTIFTITHLIKPRKLGDHTYLSWNNAPSTGKATGPSTAVASGRDLGRAEA</sequence>
<feature type="transmembrane region" description="Helical" evidence="8">
    <location>
        <begin position="52"/>
        <end position="74"/>
    </location>
</feature>
<dbReference type="OrthoDB" id="340608at2759"/>
<evidence type="ECO:0000256" key="4">
    <source>
        <dbReference type="ARBA" id="ARBA00022989"/>
    </source>
</evidence>
<name>A0A2N3N5C4_9PEZI</name>
<feature type="region of interest" description="Disordered" evidence="7">
    <location>
        <begin position="1"/>
        <end position="34"/>
    </location>
</feature>
<organism evidence="9 10">
    <name type="scientific">Lomentospora prolificans</name>
    <dbReference type="NCBI Taxonomy" id="41688"/>
    <lineage>
        <taxon>Eukaryota</taxon>
        <taxon>Fungi</taxon>
        <taxon>Dikarya</taxon>
        <taxon>Ascomycota</taxon>
        <taxon>Pezizomycotina</taxon>
        <taxon>Sordariomycetes</taxon>
        <taxon>Hypocreomycetidae</taxon>
        <taxon>Microascales</taxon>
        <taxon>Microascaceae</taxon>
        <taxon>Lomentospora</taxon>
    </lineage>
</organism>
<comment type="subcellular location">
    <subcellularLocation>
        <location evidence="1">Membrane</location>
        <topology evidence="1">Multi-pass membrane protein</topology>
    </subcellularLocation>
</comment>
<evidence type="ECO:0000256" key="5">
    <source>
        <dbReference type="ARBA" id="ARBA00023136"/>
    </source>
</evidence>
<dbReference type="EMBL" id="NLAX01000701">
    <property type="protein sequence ID" value="PKS07572.1"/>
    <property type="molecule type" value="Genomic_DNA"/>
</dbReference>
<dbReference type="GO" id="GO:0005886">
    <property type="term" value="C:plasma membrane"/>
    <property type="evidence" value="ECO:0007669"/>
    <property type="project" value="TreeGrafter"/>
</dbReference>
<feature type="transmembrane region" description="Helical" evidence="8">
    <location>
        <begin position="360"/>
        <end position="381"/>
    </location>
</feature>
<dbReference type="Pfam" id="PF03381">
    <property type="entry name" value="CDC50"/>
    <property type="match status" value="1"/>
</dbReference>